<dbReference type="EMBL" id="JAGFMF010012266">
    <property type="protein sequence ID" value="KAG8505361.1"/>
    <property type="molecule type" value="Genomic_DNA"/>
</dbReference>
<organism evidence="2 3">
    <name type="scientific">Galemys pyrenaicus</name>
    <name type="common">Iberian desman</name>
    <name type="synonym">Pyrenean desman</name>
    <dbReference type="NCBI Taxonomy" id="202257"/>
    <lineage>
        <taxon>Eukaryota</taxon>
        <taxon>Metazoa</taxon>
        <taxon>Chordata</taxon>
        <taxon>Craniata</taxon>
        <taxon>Vertebrata</taxon>
        <taxon>Euteleostomi</taxon>
        <taxon>Mammalia</taxon>
        <taxon>Eutheria</taxon>
        <taxon>Laurasiatheria</taxon>
        <taxon>Eulipotyphla</taxon>
        <taxon>Talpidae</taxon>
        <taxon>Galemys</taxon>
    </lineage>
</organism>
<name>A0A8J5ZFE3_GALPY</name>
<comment type="caution">
    <text evidence="2">The sequence shown here is derived from an EMBL/GenBank/DDBJ whole genome shotgun (WGS) entry which is preliminary data.</text>
</comment>
<sequence length="156" mass="17621">MTSSKIEMPGEVKADPAALMASLHLLPSPTPNLEIKYTKRGGRRLLLRVSGPRYGPGRRRRRFTPRTEEDDFPACSATQPRRLFWALRLRGCSADRPARVGGSPDGAERLSGRPCRDTQRSGRPYRFHGKLAAKYSGSTISFSIEFGRQWQFSWKI</sequence>
<reference evidence="2" key="1">
    <citation type="journal article" date="2021" name="Evol. Appl.">
        <title>The genome of the Pyrenean desman and the effects of bottlenecks and inbreeding on the genomic landscape of an endangered species.</title>
        <authorList>
            <person name="Escoda L."/>
            <person name="Castresana J."/>
        </authorList>
    </citation>
    <scope>NUCLEOTIDE SEQUENCE</scope>
    <source>
        <strain evidence="2">IBE-C5619</strain>
    </source>
</reference>
<protein>
    <submittedName>
        <fullName evidence="2">Retinal dehydrogenase 2</fullName>
    </submittedName>
</protein>
<feature type="compositionally biased region" description="Basic and acidic residues" evidence="1">
    <location>
        <begin position="106"/>
        <end position="120"/>
    </location>
</feature>
<feature type="region of interest" description="Disordered" evidence="1">
    <location>
        <begin position="51"/>
        <end position="73"/>
    </location>
</feature>
<evidence type="ECO:0000313" key="3">
    <source>
        <dbReference type="Proteomes" id="UP000700334"/>
    </source>
</evidence>
<keyword evidence="3" id="KW-1185">Reference proteome</keyword>
<dbReference type="OrthoDB" id="10535450at2759"/>
<dbReference type="Proteomes" id="UP000700334">
    <property type="component" value="Unassembled WGS sequence"/>
</dbReference>
<gene>
    <name evidence="2" type="ORF">J0S82_001165</name>
</gene>
<dbReference type="AlphaFoldDB" id="A0A8J5ZFE3"/>
<proteinExistence type="predicted"/>
<accession>A0A8J5ZFE3</accession>
<feature type="region of interest" description="Disordered" evidence="1">
    <location>
        <begin position="96"/>
        <end position="123"/>
    </location>
</feature>
<evidence type="ECO:0000313" key="2">
    <source>
        <dbReference type="EMBL" id="KAG8505361.1"/>
    </source>
</evidence>
<evidence type="ECO:0000256" key="1">
    <source>
        <dbReference type="SAM" id="MobiDB-lite"/>
    </source>
</evidence>